<reference evidence="1 2" key="1">
    <citation type="submission" date="2021-11" db="EMBL/GenBank/DDBJ databases">
        <authorList>
            <person name="Islam A."/>
            <person name="Islam S."/>
            <person name="Flora M.S."/>
            <person name="Rahman M."/>
            <person name="Ziaur R.M."/>
            <person name="Epstein J.H."/>
            <person name="Hassan M."/>
            <person name="Klassen M."/>
            <person name="Woodard K."/>
            <person name="Webb A."/>
            <person name="Webby R.J."/>
            <person name="El Zowalaty M.E."/>
        </authorList>
    </citation>
    <scope>NUCLEOTIDE SEQUENCE [LARGE SCALE GENOMIC DNA]</scope>
    <source>
        <strain evidence="1">Pbs1</strain>
    </source>
</reference>
<gene>
    <name evidence="1" type="ORF">PBS001_LOCUS7361</name>
</gene>
<organism evidence="1 2">
    <name type="scientific">Peronospora belbahrii</name>
    <dbReference type="NCBI Taxonomy" id="622444"/>
    <lineage>
        <taxon>Eukaryota</taxon>
        <taxon>Sar</taxon>
        <taxon>Stramenopiles</taxon>
        <taxon>Oomycota</taxon>
        <taxon>Peronosporomycetes</taxon>
        <taxon>Peronosporales</taxon>
        <taxon>Peronosporaceae</taxon>
        <taxon>Peronospora</taxon>
    </lineage>
</organism>
<comment type="caution">
    <text evidence="1">The sequence shown here is derived from an EMBL/GenBank/DDBJ whole genome shotgun (WGS) entry which is preliminary data.</text>
</comment>
<evidence type="ECO:0000313" key="1">
    <source>
        <dbReference type="EMBL" id="CAH0520899.1"/>
    </source>
</evidence>
<dbReference type="Proteomes" id="UP001158986">
    <property type="component" value="Unassembled WGS sequence"/>
</dbReference>
<sequence length="375" mass="41843">MLTDRFVSSDVLTAMTQWLIQLNSSKSLSACNFLDVELTDNELEGTYLELVKHMYVTLGNFRLRQSLAEMLEKLVVTIEHAKKVVKSGVFRVLLQVALEQPDDVINAALLQNFTLVGTRVTSLVCCKAEAFLLVPTTANVEQEQATVVDAKQRDVCELVVTLMLSGKSLVFVDAVRMMQLLIDNELCRSLLPTLPDLRGALKKVKTLVRLKSSKLLHDDYVKELCKAQYELLCPEIDAFERKNGSVIGLLSDKEVLRRNDGAGDYGLQLATTYKTRGNAFFRRGNYPTSCTFYRHGIAVLRAAQLEVETALQSLSVNEVLTRCTIGASVQVCSPRGDKWQDAVVSDINENGMSSQVEVLYDADIHEDEWVAISRI</sequence>
<protein>
    <submittedName>
        <fullName evidence="1">Uncharacterized protein</fullName>
    </submittedName>
</protein>
<keyword evidence="2" id="KW-1185">Reference proteome</keyword>
<proteinExistence type="predicted"/>
<name>A0ABN8D9K2_9STRA</name>
<dbReference type="EMBL" id="CAKLCB010000373">
    <property type="protein sequence ID" value="CAH0520899.1"/>
    <property type="molecule type" value="Genomic_DNA"/>
</dbReference>
<accession>A0ABN8D9K2</accession>
<evidence type="ECO:0000313" key="2">
    <source>
        <dbReference type="Proteomes" id="UP001158986"/>
    </source>
</evidence>